<evidence type="ECO:0000256" key="1">
    <source>
        <dbReference type="ARBA" id="ARBA00004651"/>
    </source>
</evidence>
<dbReference type="Proteomes" id="UP000711995">
    <property type="component" value="Unassembled WGS sequence"/>
</dbReference>
<feature type="transmembrane region" description="Helical" evidence="7">
    <location>
        <begin position="327"/>
        <end position="344"/>
    </location>
</feature>
<dbReference type="GO" id="GO:0016413">
    <property type="term" value="F:O-acetyltransferase activity"/>
    <property type="evidence" value="ECO:0007669"/>
    <property type="project" value="TreeGrafter"/>
</dbReference>
<evidence type="ECO:0000256" key="6">
    <source>
        <dbReference type="ARBA" id="ARBA00023136"/>
    </source>
</evidence>
<evidence type="ECO:0000256" key="3">
    <source>
        <dbReference type="ARBA" id="ARBA00022475"/>
    </source>
</evidence>
<comment type="similarity">
    <text evidence="2">Belongs to the acyltransferase 3 family.</text>
</comment>
<protein>
    <submittedName>
        <fullName evidence="9">Acyltransferase</fullName>
    </submittedName>
</protein>
<dbReference type="RefSeq" id="WP_167699783.1">
    <property type="nucleotide sequence ID" value="NZ_CP118174.1"/>
</dbReference>
<feature type="transmembrane region" description="Helical" evidence="7">
    <location>
        <begin position="156"/>
        <end position="173"/>
    </location>
</feature>
<name>A0A968G8Y7_9SPIO</name>
<keyword evidence="9" id="KW-0808">Transferase</keyword>
<keyword evidence="4 7" id="KW-0812">Transmembrane</keyword>
<feature type="transmembrane region" description="Helical" evidence="7">
    <location>
        <begin position="250"/>
        <end position="269"/>
    </location>
</feature>
<comment type="subcellular location">
    <subcellularLocation>
        <location evidence="1">Cell membrane</location>
        <topology evidence="1">Multi-pass membrane protein</topology>
    </subcellularLocation>
</comment>
<evidence type="ECO:0000313" key="9">
    <source>
        <dbReference type="EMBL" id="NIZ40176.1"/>
    </source>
</evidence>
<proteinExistence type="inferred from homology"/>
<dbReference type="GO" id="GO:0009246">
    <property type="term" value="P:enterobacterial common antigen biosynthetic process"/>
    <property type="evidence" value="ECO:0007669"/>
    <property type="project" value="TreeGrafter"/>
</dbReference>
<evidence type="ECO:0000259" key="8">
    <source>
        <dbReference type="Pfam" id="PF01757"/>
    </source>
</evidence>
<gene>
    <name evidence="9" type="ORF">HCT14_01425</name>
</gene>
<sequence>MKSNIPQHSNLEYLYPLRVFATILVMLTHVVSNPYMFNKDFFLLMNAFSRVAVPIFMMITGVLFLSRSEFNIKMRVSRIVISLFVWTFLYVFMHKYIWFPLHLSGNVYGLRKLVVDIFFHESNIALHFWYLYALAGIYLVMPFLQMISKNSSQKQLLYGLILWMIFTVGWHTLDTFREFDFYIPSKMLVSVPIFAGFTGYLFLGHYLQIYKPILHHKKELWGGLLGYVMISFVMFWRIRMQTSGHPSYTSFGNTTIYLLLQAIAFFYFIRGLNVVISSNTKSHAVFKKLSSLSFVAFLVHAMVITVNHNLLIKFALYKDIGMNGQRMILWISVISFSYLISYIINKLPKPIATLLGAS</sequence>
<evidence type="ECO:0000313" key="10">
    <source>
        <dbReference type="Proteomes" id="UP000711995"/>
    </source>
</evidence>
<keyword evidence="6 7" id="KW-0472">Membrane</keyword>
<dbReference type="GO" id="GO:0005886">
    <property type="term" value="C:plasma membrane"/>
    <property type="evidence" value="ECO:0007669"/>
    <property type="project" value="UniProtKB-SubCell"/>
</dbReference>
<accession>A0A968G8Y7</accession>
<comment type="caution">
    <text evidence="9">The sequence shown here is derived from an EMBL/GenBank/DDBJ whole genome shotgun (WGS) entry which is preliminary data.</text>
</comment>
<evidence type="ECO:0000256" key="2">
    <source>
        <dbReference type="ARBA" id="ARBA00007400"/>
    </source>
</evidence>
<organism evidence="9 10">
    <name type="scientific">Entomospira entomophila</name>
    <dbReference type="NCBI Taxonomy" id="2719988"/>
    <lineage>
        <taxon>Bacteria</taxon>
        <taxon>Pseudomonadati</taxon>
        <taxon>Spirochaetota</taxon>
        <taxon>Spirochaetia</taxon>
        <taxon>Spirochaetales</taxon>
        <taxon>Spirochaetaceae</taxon>
        <taxon>Entomospira</taxon>
    </lineage>
</organism>
<dbReference type="Pfam" id="PF01757">
    <property type="entry name" value="Acyl_transf_3"/>
    <property type="match status" value="1"/>
</dbReference>
<dbReference type="PANTHER" id="PTHR40074">
    <property type="entry name" value="O-ACETYLTRANSFERASE WECH"/>
    <property type="match status" value="1"/>
</dbReference>
<evidence type="ECO:0000256" key="4">
    <source>
        <dbReference type="ARBA" id="ARBA00022692"/>
    </source>
</evidence>
<feature type="transmembrane region" description="Helical" evidence="7">
    <location>
        <begin position="43"/>
        <end position="64"/>
    </location>
</feature>
<feature type="domain" description="Acyltransferase 3" evidence="8">
    <location>
        <begin position="17"/>
        <end position="344"/>
    </location>
</feature>
<keyword evidence="9" id="KW-0012">Acyltransferase</keyword>
<keyword evidence="5 7" id="KW-1133">Transmembrane helix</keyword>
<feature type="transmembrane region" description="Helical" evidence="7">
    <location>
        <begin position="76"/>
        <end position="93"/>
    </location>
</feature>
<keyword evidence="3" id="KW-1003">Cell membrane</keyword>
<feature type="transmembrane region" description="Helical" evidence="7">
    <location>
        <begin position="289"/>
        <end position="307"/>
    </location>
</feature>
<feature type="transmembrane region" description="Helical" evidence="7">
    <location>
        <begin position="185"/>
        <end position="207"/>
    </location>
</feature>
<dbReference type="PANTHER" id="PTHR40074:SF2">
    <property type="entry name" value="O-ACETYLTRANSFERASE WECH"/>
    <property type="match status" value="1"/>
</dbReference>
<feature type="transmembrane region" description="Helical" evidence="7">
    <location>
        <begin position="124"/>
        <end position="144"/>
    </location>
</feature>
<dbReference type="AlphaFoldDB" id="A0A968G8Y7"/>
<feature type="transmembrane region" description="Helical" evidence="7">
    <location>
        <begin position="219"/>
        <end position="238"/>
    </location>
</feature>
<dbReference type="InterPro" id="IPR002656">
    <property type="entry name" value="Acyl_transf_3_dom"/>
</dbReference>
<reference evidence="9 10" key="1">
    <citation type="submission" date="2020-03" db="EMBL/GenBank/DDBJ databases">
        <title>Spirochaetal bacteria isolated from arthropods constitute a novel genus Entomospira genus novum within the order Spirochaetales.</title>
        <authorList>
            <person name="Grana-Miraglia L."/>
            <person name="Sikutova S."/>
            <person name="Fingerle V."/>
            <person name="Sing A."/>
            <person name="Castillo-Ramirez S."/>
            <person name="Margos G."/>
            <person name="Rudolf I."/>
        </authorList>
    </citation>
    <scope>NUCLEOTIDE SEQUENCE [LARGE SCALE GENOMIC DNA]</scope>
    <source>
        <strain evidence="9 10">BR193</strain>
    </source>
</reference>
<dbReference type="EMBL" id="JAATLJ010000001">
    <property type="protein sequence ID" value="NIZ40176.1"/>
    <property type="molecule type" value="Genomic_DNA"/>
</dbReference>
<feature type="transmembrane region" description="Helical" evidence="7">
    <location>
        <begin position="12"/>
        <end position="31"/>
    </location>
</feature>
<evidence type="ECO:0000256" key="5">
    <source>
        <dbReference type="ARBA" id="ARBA00022989"/>
    </source>
</evidence>
<evidence type="ECO:0000256" key="7">
    <source>
        <dbReference type="SAM" id="Phobius"/>
    </source>
</evidence>
<keyword evidence="10" id="KW-1185">Reference proteome</keyword>